<accession>A0AAC9K998</accession>
<dbReference type="AlphaFoldDB" id="A0AAC9K998"/>
<evidence type="ECO:0000313" key="1">
    <source>
        <dbReference type="EMBL" id="APH53909.1"/>
    </source>
</evidence>
<gene>
    <name evidence="1" type="ORF">GbCGDNIH9_8435</name>
</gene>
<dbReference type="AntiFam" id="ANF00116">
    <property type="entry name" value="Shadow ORF (opposite cobK)"/>
</dbReference>
<sequence length="242" mass="26783">MGGRCHHRSAHHPDGQAERATCGEFCFCCAPTGIFGHDTVNPMQAQQGNVIIRCKRAARRQNSRLWRQVMRLGRIDAANDIVMPGTGAKRRQFLPTDRQKNPARDHAERSGGFFERVHHLPVIACNRLPCRSDDAKKRQRPHRDCLSCIGGDAGGERMGRVDQRMHAFLFQHRGQSAGTAKSSGAAGDWWQNRGACASGKGKQWRKPLIACQQACEGGGFAGATQYQAACRIGWNMHKENSP</sequence>
<evidence type="ECO:0000313" key="2">
    <source>
        <dbReference type="Proteomes" id="UP000182373"/>
    </source>
</evidence>
<name>A0AAC9K998_9PROT</name>
<organism evidence="1 2">
    <name type="scientific">Granulibacter bethesdensis</name>
    <dbReference type="NCBI Taxonomy" id="364410"/>
    <lineage>
        <taxon>Bacteria</taxon>
        <taxon>Pseudomonadati</taxon>
        <taxon>Pseudomonadota</taxon>
        <taxon>Alphaproteobacteria</taxon>
        <taxon>Acetobacterales</taxon>
        <taxon>Acetobacteraceae</taxon>
        <taxon>Granulibacter</taxon>
    </lineage>
</organism>
<proteinExistence type="predicted"/>
<dbReference type="EMBL" id="CP018191">
    <property type="protein sequence ID" value="APH53909.1"/>
    <property type="molecule type" value="Genomic_DNA"/>
</dbReference>
<dbReference type="Proteomes" id="UP000182373">
    <property type="component" value="Chromosome"/>
</dbReference>
<protein>
    <submittedName>
        <fullName evidence="1">Uncharacterized protein</fullName>
    </submittedName>
</protein>
<reference evidence="2" key="1">
    <citation type="submission" date="2016-11" db="EMBL/GenBank/DDBJ databases">
        <title>Comparative genomic and phenotypic analysis of Granulibacter bethesdensis clinical isolates from patients with chronic granulomatous disease.</title>
        <authorList>
            <person name="Zarember K.A."/>
            <person name="Porcella S.F."/>
            <person name="Chu J."/>
            <person name="Ding L."/>
            <person name="Dahlstrom E."/>
            <person name="Barbian K."/>
            <person name="Martens C."/>
            <person name="Sykora L."/>
            <person name="Kramer S."/>
            <person name="Pettinato A.M."/>
            <person name="Hong H."/>
            <person name="Wald G."/>
            <person name="Berg L.J."/>
            <person name="Rogge L.S."/>
            <person name="Greenberg D.E."/>
            <person name="Falcone E.L."/>
            <person name="Neves J.F."/>
            <person name="Simoes M.J."/>
            <person name="Casal M."/>
            <person name="Rodriguez-Lopez F.C."/>
            <person name="Zelazny A."/>
            <person name="Gallin J.I."/>
            <person name="Holland S.M."/>
        </authorList>
    </citation>
    <scope>NUCLEOTIDE SEQUENCE [LARGE SCALE GENOMIC DNA]</scope>
    <source>
        <strain evidence="2">NIH9.1</strain>
    </source>
</reference>